<evidence type="ECO:0000313" key="5">
    <source>
        <dbReference type="EMBL" id="MBM7840673.1"/>
    </source>
</evidence>
<feature type="domain" description="AMP-binding enzyme C-terminal" evidence="4">
    <location>
        <begin position="380"/>
        <end position="455"/>
    </location>
</feature>
<dbReference type="PANTHER" id="PTHR43201:SF5">
    <property type="entry name" value="MEDIUM-CHAIN ACYL-COA LIGASE ACSF2, MITOCHONDRIAL"/>
    <property type="match status" value="1"/>
</dbReference>
<gene>
    <name evidence="5" type="ORF">JOC54_003966</name>
</gene>
<dbReference type="EC" id="6.2.1.3" evidence="5"/>
<dbReference type="PANTHER" id="PTHR43201">
    <property type="entry name" value="ACYL-COA SYNTHETASE"/>
    <property type="match status" value="1"/>
</dbReference>
<dbReference type="Gene3D" id="3.30.300.30">
    <property type="match status" value="1"/>
</dbReference>
<evidence type="ECO:0000256" key="1">
    <source>
        <dbReference type="ARBA" id="ARBA00006432"/>
    </source>
</evidence>
<sequence>MFIGEQIRHHANHSADKTAIIYQDKPITYKQLMDKLAAYRLLLASEAVRENWTDPLVVAIDLKRQDEQLYWFLAVTSLGWNGMLCHSSWDSSERDAMAERAQAVVFLTDRSEKEKSALPVWNVFTLSPLKQDIRLPQAAGSALFYTGFTSGSTGVPKAFTRTHQSWTESFADVVDVFKLKSSDCVSVPGQLVHSLFLFAAVHTLHLGATVCLEQQFEAKQTSKSLSRHGINVLYGVPTMVYALAQEGNASSKLDKIIVSGAKWQQENRAQVKRVFAEAQLFEFYGASELSFVSYINHSLVDEQQAGVGKLFPSVRVHVEEDGELFVRSPFLFAGYVGEEPIGPSFSVGDLGRIDDANSLHVTGRKGNMLIIGGHNVYPEETEEVVKELAFVEEAVAVGVPDTYWGSRMALYVQASEVPANAISLIRSKVKEALPPLKRPRKVYLVEQLPLLPSGKVDRQGLVGTANE</sequence>
<dbReference type="SUPFAM" id="SSF56801">
    <property type="entry name" value="Acetyl-CoA synthetase-like"/>
    <property type="match status" value="1"/>
</dbReference>
<comment type="similarity">
    <text evidence="1">Belongs to the ATP-dependent AMP-binding enzyme family.</text>
</comment>
<dbReference type="Gene3D" id="3.40.50.12780">
    <property type="entry name" value="N-terminal domain of ligase-like"/>
    <property type="match status" value="1"/>
</dbReference>
<protein>
    <submittedName>
        <fullName evidence="5">Long-chain acyl-CoA synthetase</fullName>
        <ecNumber evidence="5">6.2.1.3</ecNumber>
    </submittedName>
</protein>
<keyword evidence="2 5" id="KW-0436">Ligase</keyword>
<dbReference type="Pfam" id="PF00501">
    <property type="entry name" value="AMP-binding"/>
    <property type="match status" value="1"/>
</dbReference>
<dbReference type="Proteomes" id="UP001179280">
    <property type="component" value="Unassembled WGS sequence"/>
</dbReference>
<evidence type="ECO:0000256" key="2">
    <source>
        <dbReference type="ARBA" id="ARBA00022598"/>
    </source>
</evidence>
<proteinExistence type="inferred from homology"/>
<name>A0ABS2SYR8_9BACI</name>
<dbReference type="Pfam" id="PF13193">
    <property type="entry name" value="AMP-binding_C"/>
    <property type="match status" value="1"/>
</dbReference>
<dbReference type="InterPro" id="IPR045851">
    <property type="entry name" value="AMP-bd_C_sf"/>
</dbReference>
<organism evidence="5 6">
    <name type="scientific">Shouchella xiaoxiensis</name>
    <dbReference type="NCBI Taxonomy" id="766895"/>
    <lineage>
        <taxon>Bacteria</taxon>
        <taxon>Bacillati</taxon>
        <taxon>Bacillota</taxon>
        <taxon>Bacilli</taxon>
        <taxon>Bacillales</taxon>
        <taxon>Bacillaceae</taxon>
        <taxon>Shouchella</taxon>
    </lineage>
</organism>
<dbReference type="InterPro" id="IPR042099">
    <property type="entry name" value="ANL_N_sf"/>
</dbReference>
<dbReference type="InterPro" id="IPR000873">
    <property type="entry name" value="AMP-dep_synth/lig_dom"/>
</dbReference>
<dbReference type="GO" id="GO:0004467">
    <property type="term" value="F:long-chain fatty acid-CoA ligase activity"/>
    <property type="evidence" value="ECO:0007669"/>
    <property type="project" value="UniProtKB-EC"/>
</dbReference>
<keyword evidence="6" id="KW-1185">Reference proteome</keyword>
<accession>A0ABS2SYR8</accession>
<evidence type="ECO:0000313" key="6">
    <source>
        <dbReference type="Proteomes" id="UP001179280"/>
    </source>
</evidence>
<dbReference type="RefSeq" id="WP_204468398.1">
    <property type="nucleotide sequence ID" value="NZ_JAFBCV010000016.1"/>
</dbReference>
<feature type="domain" description="AMP-dependent synthetase/ligase" evidence="3">
    <location>
        <begin position="8"/>
        <end position="335"/>
    </location>
</feature>
<comment type="caution">
    <text evidence="5">The sequence shown here is derived from an EMBL/GenBank/DDBJ whole genome shotgun (WGS) entry which is preliminary data.</text>
</comment>
<reference evidence="5" key="1">
    <citation type="submission" date="2021-01" db="EMBL/GenBank/DDBJ databases">
        <title>Genomic Encyclopedia of Type Strains, Phase IV (KMG-IV): sequencing the most valuable type-strain genomes for metagenomic binning, comparative biology and taxonomic classification.</title>
        <authorList>
            <person name="Goeker M."/>
        </authorList>
    </citation>
    <scope>NUCLEOTIDE SEQUENCE</scope>
    <source>
        <strain evidence="5">DSM 21943</strain>
    </source>
</reference>
<dbReference type="InterPro" id="IPR025110">
    <property type="entry name" value="AMP-bd_C"/>
</dbReference>
<dbReference type="EMBL" id="JAFBCV010000016">
    <property type="protein sequence ID" value="MBM7840673.1"/>
    <property type="molecule type" value="Genomic_DNA"/>
</dbReference>
<evidence type="ECO:0000259" key="3">
    <source>
        <dbReference type="Pfam" id="PF00501"/>
    </source>
</evidence>
<evidence type="ECO:0000259" key="4">
    <source>
        <dbReference type="Pfam" id="PF13193"/>
    </source>
</evidence>